<dbReference type="RefSeq" id="WP_229694669.1">
    <property type="nucleotide sequence ID" value="NZ_BMIY01000010.1"/>
</dbReference>
<evidence type="ECO:0000313" key="3">
    <source>
        <dbReference type="EMBL" id="GFZ79996.1"/>
    </source>
</evidence>
<protein>
    <recommendedName>
        <fullName evidence="2">DUF2007 domain-containing protein</fullName>
    </recommendedName>
</protein>
<reference evidence="3" key="2">
    <citation type="submission" date="2020-09" db="EMBL/GenBank/DDBJ databases">
        <authorList>
            <person name="Sun Q."/>
            <person name="Zhou Y."/>
        </authorList>
    </citation>
    <scope>NUCLEOTIDE SEQUENCE</scope>
    <source>
        <strain evidence="3">CGMCC 1.15425</strain>
    </source>
</reference>
<evidence type="ECO:0000259" key="2">
    <source>
        <dbReference type="Pfam" id="PF09413"/>
    </source>
</evidence>
<organism evidence="3 4">
    <name type="scientific">Pseudohongiella nitratireducens</name>
    <dbReference type="NCBI Taxonomy" id="1768907"/>
    <lineage>
        <taxon>Bacteria</taxon>
        <taxon>Pseudomonadati</taxon>
        <taxon>Pseudomonadota</taxon>
        <taxon>Gammaproteobacteria</taxon>
        <taxon>Pseudomonadales</taxon>
        <taxon>Pseudohongiellaceae</taxon>
        <taxon>Pseudohongiella</taxon>
    </lineage>
</organism>
<gene>
    <name evidence="3" type="ORF">GCM10011403_23860</name>
</gene>
<dbReference type="AlphaFoldDB" id="A0A916QKY5"/>
<comment type="caution">
    <text evidence="3">The sequence shown here is derived from an EMBL/GenBank/DDBJ whole genome shotgun (WGS) entry which is preliminary data.</text>
</comment>
<reference evidence="3" key="1">
    <citation type="journal article" date="2014" name="Int. J. Syst. Evol. Microbiol.">
        <title>Complete genome sequence of Corynebacterium casei LMG S-19264T (=DSM 44701T), isolated from a smear-ripened cheese.</title>
        <authorList>
            <consortium name="US DOE Joint Genome Institute (JGI-PGF)"/>
            <person name="Walter F."/>
            <person name="Albersmeier A."/>
            <person name="Kalinowski J."/>
            <person name="Ruckert C."/>
        </authorList>
    </citation>
    <scope>NUCLEOTIDE SEQUENCE</scope>
    <source>
        <strain evidence="3">CGMCC 1.15425</strain>
    </source>
</reference>
<dbReference type="Gene3D" id="3.30.70.790">
    <property type="entry name" value="UreE, C-terminal domain"/>
    <property type="match status" value="1"/>
</dbReference>
<proteinExistence type="predicted"/>
<feature type="domain" description="DUF2007" evidence="2">
    <location>
        <begin position="3"/>
        <end position="68"/>
    </location>
</feature>
<dbReference type="Pfam" id="PF09413">
    <property type="entry name" value="DUF2007"/>
    <property type="match status" value="1"/>
</dbReference>
<dbReference type="Proteomes" id="UP000627715">
    <property type="component" value="Unassembled WGS sequence"/>
</dbReference>
<dbReference type="SUPFAM" id="SSF54913">
    <property type="entry name" value="GlnB-like"/>
    <property type="match status" value="1"/>
</dbReference>
<accession>A0A916QKY5</accession>
<feature type="region of interest" description="Disordered" evidence="1">
    <location>
        <begin position="70"/>
        <end position="91"/>
    </location>
</feature>
<evidence type="ECO:0000313" key="4">
    <source>
        <dbReference type="Proteomes" id="UP000627715"/>
    </source>
</evidence>
<dbReference type="EMBL" id="BMIY01000010">
    <property type="protein sequence ID" value="GFZ79996.1"/>
    <property type="molecule type" value="Genomic_DNA"/>
</dbReference>
<dbReference type="InterPro" id="IPR011322">
    <property type="entry name" value="N-reg_PII-like_a/b"/>
</dbReference>
<evidence type="ECO:0000256" key="1">
    <source>
        <dbReference type="SAM" id="MobiDB-lite"/>
    </source>
</evidence>
<sequence length="91" mass="9506">MLKTVFRANDIVEAHIVAGMLQAEGIKTFVGGHYLQGAVGDLAVQGFADVQVLESDVGVARSLITEYEASAEQEQNSASQTSGPVDGNLLA</sequence>
<feature type="compositionally biased region" description="Polar residues" evidence="1">
    <location>
        <begin position="72"/>
        <end position="83"/>
    </location>
</feature>
<keyword evidence="4" id="KW-1185">Reference proteome</keyword>
<name>A0A916QKY5_9GAMM</name>
<dbReference type="InterPro" id="IPR018551">
    <property type="entry name" value="DUF2007"/>
</dbReference>